<comment type="caution">
    <text evidence="1">The sequence shown here is derived from an EMBL/GenBank/DDBJ whole genome shotgun (WGS) entry which is preliminary data.</text>
</comment>
<reference evidence="1" key="1">
    <citation type="submission" date="2020-07" db="EMBL/GenBank/DDBJ databases">
        <title>Huge and variable diversity of episymbiotic CPR bacteria and DPANN archaea in groundwater ecosystems.</title>
        <authorList>
            <person name="He C.Y."/>
            <person name="Keren R."/>
            <person name="Whittaker M."/>
            <person name="Farag I.F."/>
            <person name="Doudna J."/>
            <person name="Cate J.H.D."/>
            <person name="Banfield J.F."/>
        </authorList>
    </citation>
    <scope>NUCLEOTIDE SEQUENCE</scope>
    <source>
        <strain evidence="1">NC_groundwater_717_Ag_S-0.2um_59_8</strain>
    </source>
</reference>
<dbReference type="InterPro" id="IPR036249">
    <property type="entry name" value="Thioredoxin-like_sf"/>
</dbReference>
<proteinExistence type="predicted"/>
<evidence type="ECO:0000313" key="1">
    <source>
        <dbReference type="EMBL" id="MBI3014969.1"/>
    </source>
</evidence>
<dbReference type="Proteomes" id="UP000741360">
    <property type="component" value="Unassembled WGS sequence"/>
</dbReference>
<organism evidence="1 2">
    <name type="scientific">Tectimicrobiota bacterium</name>
    <dbReference type="NCBI Taxonomy" id="2528274"/>
    <lineage>
        <taxon>Bacteria</taxon>
        <taxon>Pseudomonadati</taxon>
        <taxon>Nitrospinota/Tectimicrobiota group</taxon>
        <taxon>Candidatus Tectimicrobiota</taxon>
    </lineage>
</organism>
<dbReference type="EMBL" id="JACPSX010000149">
    <property type="protein sequence ID" value="MBI3014969.1"/>
    <property type="molecule type" value="Genomic_DNA"/>
</dbReference>
<sequence length="68" mass="7695">MMIDQAEIEVYNYSRFVGSEEFLAFRTILPVGSPAPDFQAMLLETGQSVQLSDYWRKGDVVIEFGSLT</sequence>
<dbReference type="SUPFAM" id="SSF52833">
    <property type="entry name" value="Thioredoxin-like"/>
    <property type="match status" value="1"/>
</dbReference>
<gene>
    <name evidence="1" type="ORF">HYY65_07930</name>
</gene>
<protein>
    <submittedName>
        <fullName evidence="1">Uncharacterized protein</fullName>
    </submittedName>
</protein>
<accession>A0A932GPV8</accession>
<dbReference type="AlphaFoldDB" id="A0A932GPV8"/>
<name>A0A932GPV8_UNCTE</name>
<evidence type="ECO:0000313" key="2">
    <source>
        <dbReference type="Proteomes" id="UP000741360"/>
    </source>
</evidence>